<accession>A0A1Y3VEB8</accession>
<name>A0A1Y3VEB8_BACUN</name>
<dbReference type="PANTHER" id="PTHR45339">
    <property type="entry name" value="HYBRID SIGNAL TRANSDUCTION HISTIDINE KINASE J"/>
    <property type="match status" value="1"/>
</dbReference>
<evidence type="ECO:0000313" key="7">
    <source>
        <dbReference type="EMBL" id="OUN56909.1"/>
    </source>
</evidence>
<keyword evidence="5" id="KW-0812">Transmembrane</keyword>
<dbReference type="AlphaFoldDB" id="A0A1Y3VEB8"/>
<dbReference type="PANTHER" id="PTHR45339:SF1">
    <property type="entry name" value="HYBRID SIGNAL TRANSDUCTION HISTIDINE KINASE J"/>
    <property type="match status" value="1"/>
</dbReference>
<comment type="caution">
    <text evidence="7">The sequence shown here is derived from an EMBL/GenBank/DDBJ whole genome shotgun (WGS) entry which is preliminary data.</text>
</comment>
<comment type="catalytic activity">
    <reaction evidence="1">
        <text>ATP + protein L-histidine = ADP + protein N-phospho-L-histidine.</text>
        <dbReference type="EC" id="2.7.13.3"/>
    </reaction>
</comment>
<dbReference type="InterPro" id="IPR036097">
    <property type="entry name" value="HisK_dim/P_sf"/>
</dbReference>
<gene>
    <name evidence="7" type="ORF">B5G17_00555</name>
</gene>
<dbReference type="Proteomes" id="UP000196329">
    <property type="component" value="Unassembled WGS sequence"/>
</dbReference>
<evidence type="ECO:0000256" key="4">
    <source>
        <dbReference type="ARBA" id="ARBA00023012"/>
    </source>
</evidence>
<dbReference type="EC" id="2.7.13.3" evidence="2"/>
<keyword evidence="5" id="KW-1133">Transmembrane helix</keyword>
<dbReference type="SUPFAM" id="SSF47384">
    <property type="entry name" value="Homodimeric domain of signal transducing histidine kinase"/>
    <property type="match status" value="1"/>
</dbReference>
<dbReference type="GO" id="GO:0000155">
    <property type="term" value="F:phosphorelay sensor kinase activity"/>
    <property type="evidence" value="ECO:0007669"/>
    <property type="project" value="InterPro"/>
</dbReference>
<feature type="transmembrane region" description="Helical" evidence="5">
    <location>
        <begin position="225"/>
        <end position="244"/>
    </location>
</feature>
<evidence type="ECO:0000259" key="6">
    <source>
        <dbReference type="SMART" id="SM00388"/>
    </source>
</evidence>
<organism evidence="7 8">
    <name type="scientific">Bacteroides uniformis</name>
    <dbReference type="NCBI Taxonomy" id="820"/>
    <lineage>
        <taxon>Bacteria</taxon>
        <taxon>Pseudomonadati</taxon>
        <taxon>Bacteroidota</taxon>
        <taxon>Bacteroidia</taxon>
        <taxon>Bacteroidales</taxon>
        <taxon>Bacteroidaceae</taxon>
        <taxon>Bacteroides</taxon>
    </lineage>
</organism>
<evidence type="ECO:0000256" key="2">
    <source>
        <dbReference type="ARBA" id="ARBA00012438"/>
    </source>
</evidence>
<evidence type="ECO:0000256" key="3">
    <source>
        <dbReference type="ARBA" id="ARBA00022553"/>
    </source>
</evidence>
<dbReference type="Gene3D" id="1.10.287.130">
    <property type="match status" value="1"/>
</dbReference>
<evidence type="ECO:0000256" key="1">
    <source>
        <dbReference type="ARBA" id="ARBA00000085"/>
    </source>
</evidence>
<evidence type="ECO:0000256" key="5">
    <source>
        <dbReference type="SAM" id="Phobius"/>
    </source>
</evidence>
<feature type="domain" description="Signal transduction histidine kinase dimerisation/phosphoacceptor" evidence="6">
    <location>
        <begin position="516"/>
        <end position="581"/>
    </location>
</feature>
<dbReference type="CDD" id="cd00082">
    <property type="entry name" value="HisKA"/>
    <property type="match status" value="1"/>
</dbReference>
<keyword evidence="4" id="KW-0902">Two-component regulatory system</keyword>
<dbReference type="InterPro" id="IPR003661">
    <property type="entry name" value="HisK_dim/P_dom"/>
</dbReference>
<dbReference type="SMART" id="SM00388">
    <property type="entry name" value="HisKA"/>
    <property type="match status" value="1"/>
</dbReference>
<reference evidence="8" key="1">
    <citation type="submission" date="2017-04" db="EMBL/GenBank/DDBJ databases">
        <title>Function of individual gut microbiota members based on whole genome sequencing of pure cultures obtained from chicken caecum.</title>
        <authorList>
            <person name="Medvecky M."/>
            <person name="Cejkova D."/>
            <person name="Polansky O."/>
            <person name="Karasova D."/>
            <person name="Kubasova T."/>
            <person name="Cizek A."/>
            <person name="Rychlik I."/>
        </authorList>
    </citation>
    <scope>NUCLEOTIDE SEQUENCE [LARGE SCALE GENOMIC DNA]</scope>
    <source>
        <strain evidence="8">An67</strain>
    </source>
</reference>
<sequence>MWCTCEVLKGYRQFFPDRVLPDSSFIPLAASNSMLKMTAVIEPDNAARTLQLAQTLVPDIQHLYYFSDGSYADSYMRRKLLQSCKERDVPFTEILFERNHADSVARVVAGLAEKSVVVTNGIPVSKDIRVPVLTLRDVLYQSRIPVGGYFAPVAAYADKTAEAVLHFLETDGKAEIPYTMVSDTAFYLNRTALMHAGLRSAVKNLPDAVERNIPPPFLVRHIREVSVAVLLVIVMVFAVFRIVYSRRYRHKLNLLFERYKTLYNEYEVVYENMPVGLMLFDVYGNLLKHNSEADIFFEKFAYSQSALFHLFDFEILDEEMQEALFNNELVSRLIHLSSCCYRMQCCVIADEETGDNHVLVIVIDNTEIEKERRAKEQISNVLNFAMNKAAIGVAEYNLMDGHGFATDAWYDTLALPSATSNLLQAHQCLVSDDREKLERYLEHVRYGASHLFLDNLEMRTPEGESHYLRYLIQPLEYAPDRRHIIVVEMVLPMDEQVTKQRELEAAMKRAQEADRFKNAFVANTKDEIRIPLEEIILCSQALAVSVGLDERNELNARIEAANNQILKLLNDIIDVSKVELNE</sequence>
<evidence type="ECO:0000313" key="8">
    <source>
        <dbReference type="Proteomes" id="UP000196329"/>
    </source>
</evidence>
<keyword evidence="3" id="KW-0597">Phosphoprotein</keyword>
<dbReference type="EMBL" id="NFHS01000001">
    <property type="protein sequence ID" value="OUN56909.1"/>
    <property type="molecule type" value="Genomic_DNA"/>
</dbReference>
<dbReference type="Pfam" id="PF00512">
    <property type="entry name" value="HisKA"/>
    <property type="match status" value="1"/>
</dbReference>
<protein>
    <recommendedName>
        <fullName evidence="2">histidine kinase</fullName>
        <ecNumber evidence="2">2.7.13.3</ecNumber>
    </recommendedName>
</protein>
<proteinExistence type="predicted"/>
<keyword evidence="5" id="KW-0472">Membrane</keyword>